<evidence type="ECO:0000256" key="6">
    <source>
        <dbReference type="SAM" id="Phobius"/>
    </source>
</evidence>
<evidence type="ECO:0000313" key="9">
    <source>
        <dbReference type="Proteomes" id="UP001158049"/>
    </source>
</evidence>
<proteinExistence type="predicted"/>
<evidence type="ECO:0000256" key="2">
    <source>
        <dbReference type="ARBA" id="ARBA00022475"/>
    </source>
</evidence>
<sequence length="396" mass="43406">MTFAFWLSLAAFIAVAFSSLEVALGWRRIRHLKDVAVPSGALQPRVSLIVSALDEAATVEPALRSLLAIDYPDLEIIVINDRSTDGTPGIIERVAAGEQRMRVVHVNELPAGWLGKNHALHRGAAIASGDYLLFTDADAVFAPSAVSRAVAYCTAHAVDHLTLFFDLQARSGLLRLMVVSFGAAFMARFKPWKVAVSARHFVGVGGFNLLRRSAYEGTGGHAAMPLAVLDDMELGRRIKTHGYTQHVLSGVEMVSIEWYRSTPDLVRGLEKNVFSGFDYRLGTLAGVTLLMLAVRVWPWLALLVTGGAAWWINLATVCATLALYVDLLHARQWRLRCLVFAPVVPLMEIAIWWRACLLAVFRGGIAWRGTHYRLSELKRAHGGLSARKRCDSAGPG</sequence>
<comment type="subcellular location">
    <subcellularLocation>
        <location evidence="1">Cell membrane</location>
    </subcellularLocation>
</comment>
<keyword evidence="5 6" id="KW-0472">Membrane</keyword>
<evidence type="ECO:0000256" key="4">
    <source>
        <dbReference type="ARBA" id="ARBA00022679"/>
    </source>
</evidence>
<keyword evidence="4" id="KW-0808">Transferase</keyword>
<dbReference type="RefSeq" id="WP_283445271.1">
    <property type="nucleotide sequence ID" value="NZ_FXUL01000031.1"/>
</dbReference>
<evidence type="ECO:0000256" key="3">
    <source>
        <dbReference type="ARBA" id="ARBA00022676"/>
    </source>
</evidence>
<feature type="transmembrane region" description="Helical" evidence="6">
    <location>
        <begin position="281"/>
        <end position="302"/>
    </location>
</feature>
<feature type="transmembrane region" description="Helical" evidence="6">
    <location>
        <begin position="308"/>
        <end position="325"/>
    </location>
</feature>
<keyword evidence="9" id="KW-1185">Reference proteome</keyword>
<gene>
    <name evidence="8" type="ORF">SAMN06295970_13137</name>
</gene>
<dbReference type="SUPFAM" id="SSF53448">
    <property type="entry name" value="Nucleotide-diphospho-sugar transferases"/>
    <property type="match status" value="1"/>
</dbReference>
<evidence type="ECO:0000256" key="5">
    <source>
        <dbReference type="ARBA" id="ARBA00023136"/>
    </source>
</evidence>
<evidence type="ECO:0000313" key="8">
    <source>
        <dbReference type="EMBL" id="SMP79454.1"/>
    </source>
</evidence>
<dbReference type="Pfam" id="PF00535">
    <property type="entry name" value="Glycos_transf_2"/>
    <property type="match status" value="1"/>
</dbReference>
<dbReference type="EMBL" id="FXUL01000031">
    <property type="protein sequence ID" value="SMP79454.1"/>
    <property type="molecule type" value="Genomic_DNA"/>
</dbReference>
<dbReference type="PANTHER" id="PTHR43646:SF2">
    <property type="entry name" value="GLYCOSYLTRANSFERASE 2-LIKE DOMAIN-CONTAINING PROTEIN"/>
    <property type="match status" value="1"/>
</dbReference>
<evidence type="ECO:0000259" key="7">
    <source>
        <dbReference type="Pfam" id="PF00535"/>
    </source>
</evidence>
<dbReference type="Proteomes" id="UP001158049">
    <property type="component" value="Unassembled WGS sequence"/>
</dbReference>
<organism evidence="8 9">
    <name type="scientific">Noviherbaspirillum suwonense</name>
    <dbReference type="NCBI Taxonomy" id="1224511"/>
    <lineage>
        <taxon>Bacteria</taxon>
        <taxon>Pseudomonadati</taxon>
        <taxon>Pseudomonadota</taxon>
        <taxon>Betaproteobacteria</taxon>
        <taxon>Burkholderiales</taxon>
        <taxon>Oxalobacteraceae</taxon>
        <taxon>Noviherbaspirillum</taxon>
    </lineage>
</organism>
<feature type="domain" description="Glycosyltransferase 2-like" evidence="7">
    <location>
        <begin position="47"/>
        <end position="162"/>
    </location>
</feature>
<keyword evidence="6" id="KW-0812">Transmembrane</keyword>
<dbReference type="Gene3D" id="3.90.550.10">
    <property type="entry name" value="Spore Coat Polysaccharide Biosynthesis Protein SpsA, Chain A"/>
    <property type="match status" value="1"/>
</dbReference>
<keyword evidence="3" id="KW-0328">Glycosyltransferase</keyword>
<name>A0ABY1QW18_9BURK</name>
<evidence type="ECO:0000256" key="1">
    <source>
        <dbReference type="ARBA" id="ARBA00004236"/>
    </source>
</evidence>
<protein>
    <submittedName>
        <fullName evidence="8">Glycosyltransferase, catalytic subunit of cellulose synthase and poly-beta-1,6-N-acetylglucosamine synthase</fullName>
    </submittedName>
</protein>
<accession>A0ABY1QW18</accession>
<dbReference type="InterPro" id="IPR029044">
    <property type="entry name" value="Nucleotide-diphossugar_trans"/>
</dbReference>
<comment type="caution">
    <text evidence="8">The sequence shown here is derived from an EMBL/GenBank/DDBJ whole genome shotgun (WGS) entry which is preliminary data.</text>
</comment>
<keyword evidence="2" id="KW-1003">Cell membrane</keyword>
<reference evidence="8 9" key="1">
    <citation type="submission" date="2017-05" db="EMBL/GenBank/DDBJ databases">
        <authorList>
            <person name="Varghese N."/>
            <person name="Submissions S."/>
        </authorList>
    </citation>
    <scope>NUCLEOTIDE SEQUENCE [LARGE SCALE GENOMIC DNA]</scope>
    <source>
        <strain evidence="8 9">DSM 26001</strain>
    </source>
</reference>
<keyword evidence="6" id="KW-1133">Transmembrane helix</keyword>
<dbReference type="PANTHER" id="PTHR43646">
    <property type="entry name" value="GLYCOSYLTRANSFERASE"/>
    <property type="match status" value="1"/>
</dbReference>
<dbReference type="InterPro" id="IPR001173">
    <property type="entry name" value="Glyco_trans_2-like"/>
</dbReference>